<dbReference type="OrthoDB" id="3028440at2759"/>
<organism evidence="1 2">
    <name type="scientific">Cronartium quercuum f. sp. fusiforme G11</name>
    <dbReference type="NCBI Taxonomy" id="708437"/>
    <lineage>
        <taxon>Eukaryota</taxon>
        <taxon>Fungi</taxon>
        <taxon>Dikarya</taxon>
        <taxon>Basidiomycota</taxon>
        <taxon>Pucciniomycotina</taxon>
        <taxon>Pucciniomycetes</taxon>
        <taxon>Pucciniales</taxon>
        <taxon>Coleosporiaceae</taxon>
        <taxon>Cronartium</taxon>
    </lineage>
</organism>
<evidence type="ECO:0000313" key="1">
    <source>
        <dbReference type="EMBL" id="KAG0147530.1"/>
    </source>
</evidence>
<dbReference type="EMBL" id="MU167247">
    <property type="protein sequence ID" value="KAG0147530.1"/>
    <property type="molecule type" value="Genomic_DNA"/>
</dbReference>
<proteinExistence type="predicted"/>
<keyword evidence="2" id="KW-1185">Reference proteome</keyword>
<dbReference type="AlphaFoldDB" id="A0A9P6NQ41"/>
<dbReference type="Proteomes" id="UP000886653">
    <property type="component" value="Unassembled WGS sequence"/>
</dbReference>
<dbReference type="PANTHER" id="PTHR31912">
    <property type="entry name" value="IP13529P"/>
    <property type="match status" value="1"/>
</dbReference>
<dbReference type="PANTHER" id="PTHR31912:SF34">
    <property type="entry name" value="NOTOCHORD-RELATED PROTEIN"/>
    <property type="match status" value="1"/>
</dbReference>
<feature type="non-terminal residue" evidence="1">
    <location>
        <position position="1"/>
    </location>
</feature>
<evidence type="ECO:0000313" key="2">
    <source>
        <dbReference type="Proteomes" id="UP000886653"/>
    </source>
</evidence>
<name>A0A9P6NQ41_9BASI</name>
<protein>
    <submittedName>
        <fullName evidence="1">Uncharacterized protein</fullName>
    </submittedName>
</protein>
<comment type="caution">
    <text evidence="1">The sequence shown here is derived from an EMBL/GenBank/DDBJ whole genome shotgun (WGS) entry which is preliminary data.</text>
</comment>
<sequence length="89" mass="10535">ELANPYVMDHLVFLPELATNSKITCLSQSKKTCHYIDKKWHKDLDPDMHVQMVRVDNSHFFLHDPVELDSNEIEIPQYFYQTETKVLSK</sequence>
<accession>A0A9P6NQ41</accession>
<feature type="non-terminal residue" evidence="1">
    <location>
        <position position="89"/>
    </location>
</feature>
<gene>
    <name evidence="1" type="ORF">CROQUDRAFT_22410</name>
</gene>
<reference evidence="1" key="1">
    <citation type="submission" date="2013-11" db="EMBL/GenBank/DDBJ databases">
        <title>Genome sequence of the fusiform rust pathogen reveals effectors for host alternation and coevolution with pine.</title>
        <authorList>
            <consortium name="DOE Joint Genome Institute"/>
            <person name="Smith K."/>
            <person name="Pendleton A."/>
            <person name="Kubisiak T."/>
            <person name="Anderson C."/>
            <person name="Salamov A."/>
            <person name="Aerts A."/>
            <person name="Riley R."/>
            <person name="Clum A."/>
            <person name="Lindquist E."/>
            <person name="Ence D."/>
            <person name="Campbell M."/>
            <person name="Kronenberg Z."/>
            <person name="Feau N."/>
            <person name="Dhillon B."/>
            <person name="Hamelin R."/>
            <person name="Burleigh J."/>
            <person name="Smith J."/>
            <person name="Yandell M."/>
            <person name="Nelson C."/>
            <person name="Grigoriev I."/>
            <person name="Davis J."/>
        </authorList>
    </citation>
    <scope>NUCLEOTIDE SEQUENCE</scope>
    <source>
        <strain evidence="1">G11</strain>
    </source>
</reference>